<feature type="transmembrane region" description="Helical" evidence="1">
    <location>
        <begin position="29"/>
        <end position="47"/>
    </location>
</feature>
<feature type="transmembrane region" description="Helical" evidence="1">
    <location>
        <begin position="123"/>
        <end position="149"/>
    </location>
</feature>
<accession>A0ABV2PTC5</accession>
<dbReference type="Pfam" id="PF07077">
    <property type="entry name" value="DUF1345"/>
    <property type="match status" value="1"/>
</dbReference>
<dbReference type="Proteomes" id="UP001549251">
    <property type="component" value="Unassembled WGS sequence"/>
</dbReference>
<dbReference type="InterPro" id="IPR009781">
    <property type="entry name" value="DUF1345"/>
</dbReference>
<gene>
    <name evidence="2" type="ORF">ABIE04_000609</name>
</gene>
<sequence length="230" mass="25403">MDEPSDQAGERASRRRGWRPWRFVKGRRWTVLSLLIFLVTMAVLLHAGLRPASAVLLGFDLAALVFLGIFAHLFNRASPSHMRSQARALDTGRWGVLWGGVLLSAVVLAALGNELHAARGGGLLELALGVLSVVLSWLFLNVMFAVHYAHGYYGDFGKKHAGLEFPDTPEPDYWDFAYFSIVVGMTFQVSDVQITSKYLRRVVLLHSVIAFFFNVFIIAITVNIVAGQGG</sequence>
<evidence type="ECO:0000256" key="1">
    <source>
        <dbReference type="SAM" id="Phobius"/>
    </source>
</evidence>
<protein>
    <submittedName>
        <fullName evidence="2">Membrane protein</fullName>
    </submittedName>
</protein>
<proteinExistence type="predicted"/>
<keyword evidence="1" id="KW-1133">Transmembrane helix</keyword>
<evidence type="ECO:0000313" key="3">
    <source>
        <dbReference type="Proteomes" id="UP001549251"/>
    </source>
</evidence>
<keyword evidence="1" id="KW-0812">Transmembrane</keyword>
<dbReference type="RefSeq" id="WP_354547114.1">
    <property type="nucleotide sequence ID" value="NZ_JBEPSD010000001.1"/>
</dbReference>
<feature type="transmembrane region" description="Helical" evidence="1">
    <location>
        <begin position="202"/>
        <end position="226"/>
    </location>
</feature>
<reference evidence="2 3" key="1">
    <citation type="submission" date="2024-06" db="EMBL/GenBank/DDBJ databases">
        <title>Sorghum-associated microbial communities from plants grown in Nebraska, USA.</title>
        <authorList>
            <person name="Schachtman D."/>
        </authorList>
    </citation>
    <scope>NUCLEOTIDE SEQUENCE [LARGE SCALE GENOMIC DNA]</scope>
    <source>
        <strain evidence="2 3">1757</strain>
    </source>
</reference>
<name>A0ABV2PTC5_9GAMM</name>
<comment type="caution">
    <text evidence="2">The sequence shown here is derived from an EMBL/GenBank/DDBJ whole genome shotgun (WGS) entry which is preliminary data.</text>
</comment>
<keyword evidence="3" id="KW-1185">Reference proteome</keyword>
<evidence type="ECO:0000313" key="2">
    <source>
        <dbReference type="EMBL" id="MET4568282.1"/>
    </source>
</evidence>
<keyword evidence="1" id="KW-0472">Membrane</keyword>
<feature type="transmembrane region" description="Helical" evidence="1">
    <location>
        <begin position="54"/>
        <end position="74"/>
    </location>
</feature>
<organism evidence="2 3">
    <name type="scientific">Rhodanobacter soli</name>
    <dbReference type="NCBI Taxonomy" id="590609"/>
    <lineage>
        <taxon>Bacteria</taxon>
        <taxon>Pseudomonadati</taxon>
        <taxon>Pseudomonadota</taxon>
        <taxon>Gammaproteobacteria</taxon>
        <taxon>Lysobacterales</taxon>
        <taxon>Rhodanobacteraceae</taxon>
        <taxon>Rhodanobacter</taxon>
    </lineage>
</organism>
<dbReference type="EMBL" id="JBEPSD010000001">
    <property type="protein sequence ID" value="MET4568282.1"/>
    <property type="molecule type" value="Genomic_DNA"/>
</dbReference>
<feature type="transmembrane region" description="Helical" evidence="1">
    <location>
        <begin position="94"/>
        <end position="111"/>
    </location>
</feature>